<name>A0A560F241_9PROT</name>
<reference evidence="1 2" key="1">
    <citation type="submission" date="2019-06" db="EMBL/GenBank/DDBJ databases">
        <title>Genomic Encyclopedia of Type Strains, Phase IV (KMG-V): Genome sequencing to study the core and pangenomes of soil and plant-associated prokaryotes.</title>
        <authorList>
            <person name="Whitman W."/>
        </authorList>
    </citation>
    <scope>NUCLEOTIDE SEQUENCE [LARGE SCALE GENOMIC DNA]</scope>
    <source>
        <strain evidence="1 2">BR 11865</strain>
    </source>
</reference>
<gene>
    <name evidence="1" type="ORF">FBZ88_12928</name>
</gene>
<dbReference type="EMBL" id="VITO01000029">
    <property type="protein sequence ID" value="TWB15575.1"/>
    <property type="molecule type" value="Genomic_DNA"/>
</dbReference>
<protein>
    <submittedName>
        <fullName evidence="1">Uncharacterized protein</fullName>
    </submittedName>
</protein>
<dbReference type="AlphaFoldDB" id="A0A560F241"/>
<proteinExistence type="predicted"/>
<dbReference type="Proteomes" id="UP000316545">
    <property type="component" value="Unassembled WGS sequence"/>
</dbReference>
<organism evidence="1 2">
    <name type="scientific">Nitrospirillum amazonense</name>
    <dbReference type="NCBI Taxonomy" id="28077"/>
    <lineage>
        <taxon>Bacteria</taxon>
        <taxon>Pseudomonadati</taxon>
        <taxon>Pseudomonadota</taxon>
        <taxon>Alphaproteobacteria</taxon>
        <taxon>Rhodospirillales</taxon>
        <taxon>Azospirillaceae</taxon>
        <taxon>Nitrospirillum</taxon>
    </lineage>
</organism>
<keyword evidence="2" id="KW-1185">Reference proteome</keyword>
<evidence type="ECO:0000313" key="1">
    <source>
        <dbReference type="EMBL" id="TWB15575.1"/>
    </source>
</evidence>
<accession>A0A560F241</accession>
<evidence type="ECO:0000313" key="2">
    <source>
        <dbReference type="Proteomes" id="UP000316545"/>
    </source>
</evidence>
<sequence length="110" mass="11697">MSDTLVISFDPQGTPSGLMGEFPSSRAYMEGLGYTYREMPRAEAEALYYPDPEPTTCSVCGAAPFTLVHCDQDDGAWCTDCFDGTPCGKGHHGEGCPTMVHGINSPADPA</sequence>
<dbReference type="RefSeq" id="WP_145620174.1">
    <property type="nucleotide sequence ID" value="NZ_VITO01000029.1"/>
</dbReference>
<comment type="caution">
    <text evidence="1">The sequence shown here is derived from an EMBL/GenBank/DDBJ whole genome shotgun (WGS) entry which is preliminary data.</text>
</comment>